<proteinExistence type="inferred from homology"/>
<evidence type="ECO:0000313" key="3">
    <source>
        <dbReference type="EMBL" id="NUU17842.1"/>
    </source>
</evidence>
<dbReference type="PRINTS" id="PR01438">
    <property type="entry name" value="UNVRSLSTRESS"/>
</dbReference>
<dbReference type="RefSeq" id="WP_175347804.1">
    <property type="nucleotide sequence ID" value="NZ_JABMCI010000065.1"/>
</dbReference>
<feature type="domain" description="UspA" evidence="2">
    <location>
        <begin position="6"/>
        <end position="140"/>
    </location>
</feature>
<dbReference type="PANTHER" id="PTHR46268:SF6">
    <property type="entry name" value="UNIVERSAL STRESS PROTEIN UP12"/>
    <property type="match status" value="1"/>
</dbReference>
<dbReference type="EMBL" id="JABMCI010000065">
    <property type="protein sequence ID" value="NUU17842.1"/>
    <property type="molecule type" value="Genomic_DNA"/>
</dbReference>
<evidence type="ECO:0000256" key="1">
    <source>
        <dbReference type="ARBA" id="ARBA00008791"/>
    </source>
</evidence>
<protein>
    <submittedName>
        <fullName evidence="3">Universal stress protein</fullName>
    </submittedName>
</protein>
<keyword evidence="4" id="KW-1185">Reference proteome</keyword>
<sequence length="291" mass="30411">MRTDGPVVVALDGTSNSAHTLDWGVAEAVRRQAEVLLVRTVDDAWQVTAWSWYPIVGGSDVDAEAVQYLADLQTRLLERHPGVIVKFRVLHGQVVPCLRELSGDAQLLVVGARPRTGRGRTGSTGVHVAAHARCPVAVVRTDATHPTTPEAPVLVGVDGSASSLAAAHVAAHEAWMRGRPLTVVHARPTIPDPFGRGSVPPLATDDEDDPTHKAARVVAESLRAENAGLVVDLALVDDDPTDALTGLGRGAALLVVGSRGLGGFRGMLLGSVSSAVVREATCPVLVVHDNG</sequence>
<evidence type="ECO:0000259" key="2">
    <source>
        <dbReference type="Pfam" id="PF00582"/>
    </source>
</evidence>
<dbReference type="InterPro" id="IPR006016">
    <property type="entry name" value="UspA"/>
</dbReference>
<dbReference type="Pfam" id="PF00582">
    <property type="entry name" value="Usp"/>
    <property type="match status" value="2"/>
</dbReference>
<gene>
    <name evidence="3" type="ORF">HP550_11345</name>
</gene>
<comment type="caution">
    <text evidence="3">The sequence shown here is derived from an EMBL/GenBank/DDBJ whole genome shotgun (WGS) entry which is preliminary data.</text>
</comment>
<evidence type="ECO:0000313" key="4">
    <source>
        <dbReference type="Proteomes" id="UP000565724"/>
    </source>
</evidence>
<dbReference type="Gene3D" id="3.40.50.620">
    <property type="entry name" value="HUPs"/>
    <property type="match status" value="2"/>
</dbReference>
<dbReference type="AlphaFoldDB" id="A0A7Y6DYA4"/>
<feature type="domain" description="UspA" evidence="2">
    <location>
        <begin position="153"/>
        <end position="288"/>
    </location>
</feature>
<accession>A0A7Y6DYA4</accession>
<comment type="similarity">
    <text evidence="1">Belongs to the universal stress protein A family.</text>
</comment>
<dbReference type="SUPFAM" id="SSF52402">
    <property type="entry name" value="Adenine nucleotide alpha hydrolases-like"/>
    <property type="match status" value="2"/>
</dbReference>
<dbReference type="PANTHER" id="PTHR46268">
    <property type="entry name" value="STRESS RESPONSE PROTEIN NHAX"/>
    <property type="match status" value="1"/>
</dbReference>
<organism evidence="3 4">
    <name type="scientific">Cellulomonas humilata</name>
    <dbReference type="NCBI Taxonomy" id="144055"/>
    <lineage>
        <taxon>Bacteria</taxon>
        <taxon>Bacillati</taxon>
        <taxon>Actinomycetota</taxon>
        <taxon>Actinomycetes</taxon>
        <taxon>Micrococcales</taxon>
        <taxon>Cellulomonadaceae</taxon>
        <taxon>Cellulomonas</taxon>
    </lineage>
</organism>
<dbReference type="InterPro" id="IPR014729">
    <property type="entry name" value="Rossmann-like_a/b/a_fold"/>
</dbReference>
<dbReference type="InterPro" id="IPR006015">
    <property type="entry name" value="Universal_stress_UspA"/>
</dbReference>
<reference evidence="3 4" key="1">
    <citation type="submission" date="2020-05" db="EMBL/GenBank/DDBJ databases">
        <title>Genome Sequencing of Type Strains.</title>
        <authorList>
            <person name="Lemaire J.F."/>
            <person name="Inderbitzin P."/>
            <person name="Gregorio O.A."/>
            <person name="Collins S.B."/>
            <person name="Wespe N."/>
            <person name="Knight-Connoni V."/>
        </authorList>
    </citation>
    <scope>NUCLEOTIDE SEQUENCE [LARGE SCALE GENOMIC DNA]</scope>
    <source>
        <strain evidence="3 4">ATCC 25174</strain>
    </source>
</reference>
<dbReference type="Proteomes" id="UP000565724">
    <property type="component" value="Unassembled WGS sequence"/>
</dbReference>
<name>A0A7Y6DYA4_9CELL</name>